<dbReference type="RefSeq" id="XP_070900232.1">
    <property type="nucleotide sequence ID" value="XM_071039838.1"/>
</dbReference>
<dbReference type="GeneID" id="98155002"/>
<keyword evidence="4 8" id="KW-0732">Signal</keyword>
<keyword evidence="5 8" id="KW-0378">Hydrolase</keyword>
<evidence type="ECO:0000313" key="9">
    <source>
        <dbReference type="EMBL" id="KAL2852229.1"/>
    </source>
</evidence>
<dbReference type="PANTHER" id="PTHR33938:SF8">
    <property type="entry name" value="CARBOXYLIC ESTER HYDROLASE"/>
    <property type="match status" value="1"/>
</dbReference>
<keyword evidence="10" id="KW-1185">Reference proteome</keyword>
<evidence type="ECO:0000256" key="8">
    <source>
        <dbReference type="RuleBase" id="RU361238"/>
    </source>
</evidence>
<dbReference type="InterPro" id="IPR029058">
    <property type="entry name" value="AB_hydrolase_fold"/>
</dbReference>
<keyword evidence="2" id="KW-0719">Serine esterase</keyword>
<keyword evidence="7" id="KW-1015">Disulfide bond</keyword>
<feature type="chain" id="PRO_5044956450" description="Carboxylic ester hydrolase" evidence="8">
    <location>
        <begin position="21"/>
        <end position="539"/>
    </location>
</feature>
<dbReference type="PANTHER" id="PTHR33938">
    <property type="entry name" value="FERULOYL ESTERASE B-RELATED"/>
    <property type="match status" value="1"/>
</dbReference>
<gene>
    <name evidence="9" type="ORF">BJX68DRAFT_235103</name>
</gene>
<feature type="signal peptide" evidence="8">
    <location>
        <begin position="1"/>
        <end position="20"/>
    </location>
</feature>
<comment type="caution">
    <text evidence="9">The sequence shown here is derived from an EMBL/GenBank/DDBJ whole genome shotgun (WGS) entry which is preliminary data.</text>
</comment>
<keyword evidence="3" id="KW-0479">Metal-binding</keyword>
<dbReference type="InterPro" id="IPR011118">
    <property type="entry name" value="Tannase/feruloyl_esterase"/>
</dbReference>
<evidence type="ECO:0000256" key="4">
    <source>
        <dbReference type="ARBA" id="ARBA00022729"/>
    </source>
</evidence>
<evidence type="ECO:0000313" key="10">
    <source>
        <dbReference type="Proteomes" id="UP001610444"/>
    </source>
</evidence>
<keyword evidence="6" id="KW-0106">Calcium</keyword>
<reference evidence="9 10" key="1">
    <citation type="submission" date="2024-07" db="EMBL/GenBank/DDBJ databases">
        <title>Section-level genome sequencing and comparative genomics of Aspergillus sections Usti and Cavernicolus.</title>
        <authorList>
            <consortium name="Lawrence Berkeley National Laboratory"/>
            <person name="Nybo J.L."/>
            <person name="Vesth T.C."/>
            <person name="Theobald S."/>
            <person name="Frisvad J.C."/>
            <person name="Larsen T.O."/>
            <person name="Kjaerboelling I."/>
            <person name="Rothschild-Mancinelli K."/>
            <person name="Lyhne E.K."/>
            <person name="Kogle M.E."/>
            <person name="Barry K."/>
            <person name="Clum A."/>
            <person name="Na H."/>
            <person name="Ledsgaard L."/>
            <person name="Lin J."/>
            <person name="Lipzen A."/>
            <person name="Kuo A."/>
            <person name="Riley R."/>
            <person name="Mondo S."/>
            <person name="LaButti K."/>
            <person name="Haridas S."/>
            <person name="Pangalinan J."/>
            <person name="Salamov A.A."/>
            <person name="Simmons B.A."/>
            <person name="Magnuson J.K."/>
            <person name="Chen J."/>
            <person name="Drula E."/>
            <person name="Henrissat B."/>
            <person name="Wiebenga A."/>
            <person name="Lubbers R.J."/>
            <person name="Gomes A.C."/>
            <person name="Macurrencykelacurrency M.R."/>
            <person name="Stajich J."/>
            <person name="Grigoriev I.V."/>
            <person name="Mortensen U.H."/>
            <person name="De vries R.P."/>
            <person name="Baker S.E."/>
            <person name="Andersen M.R."/>
        </authorList>
    </citation>
    <scope>NUCLEOTIDE SEQUENCE [LARGE SCALE GENOMIC DNA]</scope>
    <source>
        <strain evidence="9 10">CBS 756.74</strain>
    </source>
</reference>
<accession>A0ABR4KIZ0</accession>
<evidence type="ECO:0000256" key="3">
    <source>
        <dbReference type="ARBA" id="ARBA00022723"/>
    </source>
</evidence>
<evidence type="ECO:0000256" key="7">
    <source>
        <dbReference type="ARBA" id="ARBA00023157"/>
    </source>
</evidence>
<dbReference type="EC" id="3.1.1.-" evidence="8"/>
<protein>
    <recommendedName>
        <fullName evidence="8">Carboxylic ester hydrolase</fullName>
        <ecNumber evidence="8">3.1.1.-</ecNumber>
    </recommendedName>
</protein>
<dbReference type="Pfam" id="PF07519">
    <property type="entry name" value="Tannase"/>
    <property type="match status" value="1"/>
</dbReference>
<dbReference type="Proteomes" id="UP001610444">
    <property type="component" value="Unassembled WGS sequence"/>
</dbReference>
<proteinExistence type="inferred from homology"/>
<evidence type="ECO:0000256" key="2">
    <source>
        <dbReference type="ARBA" id="ARBA00022487"/>
    </source>
</evidence>
<sequence length="539" mass="58463">MLAFSAFFVLLLGSVSETHSLSLHERDGIIPCESISAPEVSGAEVISISAEEKLNASSISLVGTSIETIYGLDICQVNVSLTHPEVGDKVTIEVWLPLKHWNHRFQAAGGGGWMAGYPATWTLGDPVRKGYVAASTDGGALAPDGVLGPKTFSSPGVIDVGLFTDFASRALHEMAVVSKAVAGEYYGSPVKYSYWNGCSTGGRQGYMMAQKYPDDFDGIMANAPALYWPTFMLSLNWAHFLMNSEKTYPDPCVYAAFQKASIKACDGLDGVIDGIIADPRSCLFEPHSLIGLEVECNGKQMIVSSKDADIIARIRQGPRSPTGLQLWDGYDYGIDYQGIAPTITRDGATGNVPETMADNWVQYFLKKDPNFDFSTIVTLEQLTELFAIAHSEWGGIIGTDNPDLSAFRDKGGKLLSWHGTADNRIMINNTIRYRTQVEGIMGGSSLVNDFYRLFFPPGVSHCGGGYGPTPYNAFDALVAWVEQGKKPETILGAFMDEQGHNVTREICPWPLVSRYNGVGDPKRAKSYSCANSYGPPATL</sequence>
<organism evidence="9 10">
    <name type="scientific">Aspergillus pseudodeflectus</name>
    <dbReference type="NCBI Taxonomy" id="176178"/>
    <lineage>
        <taxon>Eukaryota</taxon>
        <taxon>Fungi</taxon>
        <taxon>Dikarya</taxon>
        <taxon>Ascomycota</taxon>
        <taxon>Pezizomycotina</taxon>
        <taxon>Eurotiomycetes</taxon>
        <taxon>Eurotiomycetidae</taxon>
        <taxon>Eurotiales</taxon>
        <taxon>Aspergillaceae</taxon>
        <taxon>Aspergillus</taxon>
        <taxon>Aspergillus subgen. Nidulantes</taxon>
    </lineage>
</organism>
<name>A0ABR4KIZ0_9EURO</name>
<evidence type="ECO:0000256" key="1">
    <source>
        <dbReference type="ARBA" id="ARBA00006249"/>
    </source>
</evidence>
<dbReference type="EMBL" id="JBFXLR010000016">
    <property type="protein sequence ID" value="KAL2852229.1"/>
    <property type="molecule type" value="Genomic_DNA"/>
</dbReference>
<dbReference type="SUPFAM" id="SSF53474">
    <property type="entry name" value="alpha/beta-Hydrolases"/>
    <property type="match status" value="1"/>
</dbReference>
<comment type="similarity">
    <text evidence="1 8">Belongs to the tannase family.</text>
</comment>
<evidence type="ECO:0000256" key="5">
    <source>
        <dbReference type="ARBA" id="ARBA00022801"/>
    </source>
</evidence>
<evidence type="ECO:0000256" key="6">
    <source>
        <dbReference type="ARBA" id="ARBA00022837"/>
    </source>
</evidence>